<dbReference type="RefSeq" id="WP_249313838.1">
    <property type="nucleotide sequence ID" value="NZ_JACRSU010000006.1"/>
</dbReference>
<dbReference type="AlphaFoldDB" id="A0A926DMR4"/>
<dbReference type="PANTHER" id="PTHR43280">
    <property type="entry name" value="ARAC-FAMILY TRANSCRIPTIONAL REGULATOR"/>
    <property type="match status" value="1"/>
</dbReference>
<keyword evidence="1" id="KW-0805">Transcription regulation</keyword>
<dbReference type="Proteomes" id="UP000611762">
    <property type="component" value="Unassembled WGS sequence"/>
</dbReference>
<dbReference type="GO" id="GO:0043565">
    <property type="term" value="F:sequence-specific DNA binding"/>
    <property type="evidence" value="ECO:0007669"/>
    <property type="project" value="InterPro"/>
</dbReference>
<dbReference type="SUPFAM" id="SSF46689">
    <property type="entry name" value="Homeodomain-like"/>
    <property type="match status" value="2"/>
</dbReference>
<protein>
    <submittedName>
        <fullName evidence="5">Helix-turn-helix transcriptional regulator</fullName>
    </submittedName>
</protein>
<sequence length="253" mass="28997">MFYQTQPVARGGNFSLSRMKPWNYPLHMHRSFELVCATSGELCVTVEHRDYMAAAGEAVLIFPHQLHGFQEKGAGNGFLSIFAPELCASFYNRFKNSLPVENLMPFTYDFDKISACSDIFSIKAFLYSACAAAFKTLKFVPRPARQERTLLDKILAFVEDNYKEPCTLYDAARELKYDYGYLSKYFLKNIGTSFNDYVNRRRISDATYLLRSGENTDIGEIAMECGYDSIRSFNRNFKKICAKTPKEYRAGID</sequence>
<keyword evidence="6" id="KW-1185">Reference proteome</keyword>
<dbReference type="PROSITE" id="PS00041">
    <property type="entry name" value="HTH_ARAC_FAMILY_1"/>
    <property type="match status" value="1"/>
</dbReference>
<accession>A0A926DMR4</accession>
<dbReference type="InterPro" id="IPR011051">
    <property type="entry name" value="RmlC_Cupin_sf"/>
</dbReference>
<dbReference type="EMBL" id="JACRSU010000006">
    <property type="protein sequence ID" value="MBC8541853.1"/>
    <property type="molecule type" value="Genomic_DNA"/>
</dbReference>
<gene>
    <name evidence="5" type="ORF">H8698_12795</name>
</gene>
<dbReference type="Pfam" id="PF12833">
    <property type="entry name" value="HTH_18"/>
    <property type="match status" value="1"/>
</dbReference>
<dbReference type="GO" id="GO:0003700">
    <property type="term" value="F:DNA-binding transcription factor activity"/>
    <property type="evidence" value="ECO:0007669"/>
    <property type="project" value="InterPro"/>
</dbReference>
<evidence type="ECO:0000256" key="2">
    <source>
        <dbReference type="ARBA" id="ARBA00023125"/>
    </source>
</evidence>
<dbReference type="InterPro" id="IPR003313">
    <property type="entry name" value="AraC-bd"/>
</dbReference>
<dbReference type="PRINTS" id="PR00032">
    <property type="entry name" value="HTHARAC"/>
</dbReference>
<keyword evidence="2" id="KW-0238">DNA-binding</keyword>
<feature type="domain" description="HTH araC/xylS-type" evidence="4">
    <location>
        <begin position="152"/>
        <end position="251"/>
    </location>
</feature>
<dbReference type="Pfam" id="PF02311">
    <property type="entry name" value="AraC_binding"/>
    <property type="match status" value="1"/>
</dbReference>
<organism evidence="5 6">
    <name type="scientific">Congzhengia minquanensis</name>
    <dbReference type="NCBI Taxonomy" id="2763657"/>
    <lineage>
        <taxon>Bacteria</taxon>
        <taxon>Bacillati</taxon>
        <taxon>Bacillota</taxon>
        <taxon>Clostridia</taxon>
        <taxon>Eubacteriales</taxon>
        <taxon>Oscillospiraceae</taxon>
        <taxon>Congzhengia</taxon>
    </lineage>
</organism>
<dbReference type="PANTHER" id="PTHR43280:SF2">
    <property type="entry name" value="HTH-TYPE TRANSCRIPTIONAL REGULATOR EXSA"/>
    <property type="match status" value="1"/>
</dbReference>
<dbReference type="SUPFAM" id="SSF51182">
    <property type="entry name" value="RmlC-like cupins"/>
    <property type="match status" value="1"/>
</dbReference>
<dbReference type="InterPro" id="IPR020449">
    <property type="entry name" value="Tscrpt_reg_AraC-type_HTH"/>
</dbReference>
<dbReference type="InterPro" id="IPR009057">
    <property type="entry name" value="Homeodomain-like_sf"/>
</dbReference>
<keyword evidence="3" id="KW-0804">Transcription</keyword>
<dbReference type="SMART" id="SM00342">
    <property type="entry name" value="HTH_ARAC"/>
    <property type="match status" value="1"/>
</dbReference>
<evidence type="ECO:0000313" key="5">
    <source>
        <dbReference type="EMBL" id="MBC8541853.1"/>
    </source>
</evidence>
<dbReference type="InterPro" id="IPR014710">
    <property type="entry name" value="RmlC-like_jellyroll"/>
</dbReference>
<reference evidence="5" key="1">
    <citation type="submission" date="2020-08" db="EMBL/GenBank/DDBJ databases">
        <title>Genome public.</title>
        <authorList>
            <person name="Liu C."/>
            <person name="Sun Q."/>
        </authorList>
    </citation>
    <scope>NUCLEOTIDE SEQUENCE</scope>
    <source>
        <strain evidence="5">H8</strain>
    </source>
</reference>
<evidence type="ECO:0000259" key="4">
    <source>
        <dbReference type="PROSITE" id="PS01124"/>
    </source>
</evidence>
<evidence type="ECO:0000313" key="6">
    <source>
        <dbReference type="Proteomes" id="UP000611762"/>
    </source>
</evidence>
<evidence type="ECO:0000256" key="3">
    <source>
        <dbReference type="ARBA" id="ARBA00023163"/>
    </source>
</evidence>
<evidence type="ECO:0000256" key="1">
    <source>
        <dbReference type="ARBA" id="ARBA00023015"/>
    </source>
</evidence>
<dbReference type="InterPro" id="IPR018062">
    <property type="entry name" value="HTH_AraC-typ_CS"/>
</dbReference>
<dbReference type="Gene3D" id="2.60.120.10">
    <property type="entry name" value="Jelly Rolls"/>
    <property type="match status" value="1"/>
</dbReference>
<dbReference type="PROSITE" id="PS01124">
    <property type="entry name" value="HTH_ARAC_FAMILY_2"/>
    <property type="match status" value="1"/>
</dbReference>
<name>A0A926DMR4_9FIRM</name>
<proteinExistence type="predicted"/>
<dbReference type="InterPro" id="IPR018060">
    <property type="entry name" value="HTH_AraC"/>
</dbReference>
<dbReference type="Gene3D" id="1.10.10.60">
    <property type="entry name" value="Homeodomain-like"/>
    <property type="match status" value="2"/>
</dbReference>
<comment type="caution">
    <text evidence="5">The sequence shown here is derived from an EMBL/GenBank/DDBJ whole genome shotgun (WGS) entry which is preliminary data.</text>
</comment>